<dbReference type="RefSeq" id="WP_071308925.1">
    <property type="nucleotide sequence ID" value="NZ_MLQR01000016.1"/>
</dbReference>
<name>A0A1S2LQH0_9BACI</name>
<gene>
    <name evidence="1" type="ORF">BKP37_07195</name>
</gene>
<accession>A0A1S2LQH0</accession>
<evidence type="ECO:0000313" key="1">
    <source>
        <dbReference type="EMBL" id="OIJ14758.1"/>
    </source>
</evidence>
<protein>
    <submittedName>
        <fullName evidence="1">Uncharacterized protein</fullName>
    </submittedName>
</protein>
<organism evidence="1 2">
    <name type="scientific">Anaerobacillus alkalilacustris</name>
    <dbReference type="NCBI Taxonomy" id="393763"/>
    <lineage>
        <taxon>Bacteria</taxon>
        <taxon>Bacillati</taxon>
        <taxon>Bacillota</taxon>
        <taxon>Bacilli</taxon>
        <taxon>Bacillales</taxon>
        <taxon>Bacillaceae</taxon>
        <taxon>Anaerobacillus</taxon>
    </lineage>
</organism>
<dbReference type="AlphaFoldDB" id="A0A1S2LQH0"/>
<reference evidence="1 2" key="1">
    <citation type="submission" date="2016-10" db="EMBL/GenBank/DDBJ databases">
        <title>Draft genome sequences of four alkaliphilic bacteria belonging to the Anaerobacillus genus.</title>
        <authorList>
            <person name="Bassil N.M."/>
            <person name="Lloyd J.R."/>
        </authorList>
    </citation>
    <scope>NUCLEOTIDE SEQUENCE [LARGE SCALE GENOMIC DNA]</scope>
    <source>
        <strain evidence="1 2">DSM 18345</strain>
    </source>
</reference>
<comment type="caution">
    <text evidence="1">The sequence shown here is derived from an EMBL/GenBank/DDBJ whole genome shotgun (WGS) entry which is preliminary data.</text>
</comment>
<proteinExistence type="predicted"/>
<evidence type="ECO:0000313" key="2">
    <source>
        <dbReference type="Proteomes" id="UP000179524"/>
    </source>
</evidence>
<dbReference type="Proteomes" id="UP000179524">
    <property type="component" value="Unassembled WGS sequence"/>
</dbReference>
<dbReference type="EMBL" id="MLQR01000016">
    <property type="protein sequence ID" value="OIJ14758.1"/>
    <property type="molecule type" value="Genomic_DNA"/>
</dbReference>
<dbReference type="OrthoDB" id="2921822at2"/>
<keyword evidence="2" id="KW-1185">Reference proteome</keyword>
<sequence length="302" mass="36019">MTLINRILELPFFESWLPDRLRPVKEVIISDQYSQALLLETEKFIDDIIQVTEIERMNRVFKRKTTQMKLQIKIRKKRLRIDICDQKLSEAPIKKRIIIEVFRKIYKTKNGTGKVLEATIYYSYQGKSYVRSVKRSPFLHGIFYKLDMLDDALIGRLVKQNEQEIRNQATNTSPTEKQEEIRNLLVEMKRISNHNHHLAVDPIIENRLGSIIQQIDRIVPDFHLLDIEDRHTIKRVVREDLPNLLHSYLALTQIQQLEQKENFIVAIARIETKIISLIKQMETMKLDRMEQLFRLNKIRYDK</sequence>